<comment type="caution">
    <text evidence="2">The sequence shown here is derived from an EMBL/GenBank/DDBJ whole genome shotgun (WGS) entry which is preliminary data.</text>
</comment>
<accession>A0A7Y0A1F7</accession>
<dbReference type="EMBL" id="JABBFZ010000025">
    <property type="protein sequence ID" value="NML34761.1"/>
    <property type="molecule type" value="Genomic_DNA"/>
</dbReference>
<protein>
    <submittedName>
        <fullName evidence="2">TagK domain-containing protein</fullName>
    </submittedName>
</protein>
<dbReference type="InterPro" id="IPR047914">
    <property type="entry name" value="TagK-like_C"/>
</dbReference>
<dbReference type="Proteomes" id="UP000583127">
    <property type="component" value="Unassembled WGS sequence"/>
</dbReference>
<sequence length="283" mass="30168">MGETNFHEAECTRTAFVSCTTGNSADNSDVAAHGSCNRNPDPHAEPERRSDLSSEPLEPPRETSLSSGHAEVTHHLDAAPPPGKIEPTLAAAGDFSDLIALAGGCDEDPLLQIGLEPTPPEDDGHDGMAMFFAAESDETDPLAALTLEYRRALLSQQNGNAHELKTATADGTGPVVRVPHDTFADLTNRSQPEASVVDLLTQGKNVDTLLDSLDTFGAGQIFEANPTHEILSLLAPRGLSARRASPTAQLARAEHHMVSVDSYMPMPNSIEDETPQIPNDPKR</sequence>
<proteinExistence type="predicted"/>
<evidence type="ECO:0000313" key="3">
    <source>
        <dbReference type="Proteomes" id="UP000583127"/>
    </source>
</evidence>
<evidence type="ECO:0000313" key="2">
    <source>
        <dbReference type="EMBL" id="NML34761.1"/>
    </source>
</evidence>
<dbReference type="AlphaFoldDB" id="A0A7Y0A1F7"/>
<feature type="compositionally biased region" description="Basic and acidic residues" evidence="1">
    <location>
        <begin position="40"/>
        <end position="52"/>
    </location>
</feature>
<evidence type="ECO:0000256" key="1">
    <source>
        <dbReference type="SAM" id="MobiDB-lite"/>
    </source>
</evidence>
<organism evidence="2 3">
    <name type="scientific">Paraburkholderia antibiotica</name>
    <dbReference type="NCBI Taxonomy" id="2728839"/>
    <lineage>
        <taxon>Bacteria</taxon>
        <taxon>Pseudomonadati</taxon>
        <taxon>Pseudomonadota</taxon>
        <taxon>Betaproteobacteria</taxon>
        <taxon>Burkholderiales</taxon>
        <taxon>Burkholderiaceae</taxon>
        <taxon>Paraburkholderia</taxon>
    </lineage>
</organism>
<feature type="region of interest" description="Disordered" evidence="1">
    <location>
        <begin position="264"/>
        <end position="283"/>
    </location>
</feature>
<feature type="region of interest" description="Disordered" evidence="1">
    <location>
        <begin position="20"/>
        <end position="87"/>
    </location>
</feature>
<reference evidence="2 3" key="1">
    <citation type="submission" date="2020-04" db="EMBL/GenBank/DDBJ databases">
        <title>Paraburkholderia sp. G-4-1-8 isolated from soil.</title>
        <authorList>
            <person name="Dahal R.H."/>
        </authorList>
    </citation>
    <scope>NUCLEOTIDE SEQUENCE [LARGE SCALE GENOMIC DNA]</scope>
    <source>
        <strain evidence="2 3">G-4-1-8</strain>
    </source>
</reference>
<gene>
    <name evidence="2" type="ORF">HHL14_28530</name>
</gene>
<keyword evidence="3" id="KW-1185">Reference proteome</keyword>
<name>A0A7Y0A1F7_9BURK</name>
<dbReference type="NCBIfam" id="NF033419">
    <property type="entry name" value="T6SS_TagK_dom"/>
    <property type="match status" value="1"/>
</dbReference>